<protein>
    <submittedName>
        <fullName evidence="2">Uncharacterized protein</fullName>
    </submittedName>
</protein>
<evidence type="ECO:0000256" key="1">
    <source>
        <dbReference type="SAM" id="MobiDB-lite"/>
    </source>
</evidence>
<feature type="region of interest" description="Disordered" evidence="1">
    <location>
        <begin position="64"/>
        <end position="96"/>
    </location>
</feature>
<reference evidence="2" key="1">
    <citation type="submission" date="2013-10" db="EMBL/GenBank/DDBJ databases">
        <title>Genomic analysis of the causative agents of coccidiosis in chickens.</title>
        <authorList>
            <person name="Reid A.J."/>
            <person name="Blake D."/>
            <person name="Billington K."/>
            <person name="Browne H."/>
            <person name="Dunn M."/>
            <person name="Hung S."/>
            <person name="Kawahara F."/>
            <person name="Miranda-Saavedra D."/>
            <person name="Mourier T."/>
            <person name="Nagra H."/>
            <person name="Otto T.D."/>
            <person name="Rawlings N."/>
            <person name="Sanchez A."/>
            <person name="Sanders M."/>
            <person name="Subramaniam C."/>
            <person name="Tay Y."/>
            <person name="Dear P."/>
            <person name="Doerig C."/>
            <person name="Gruber A."/>
            <person name="Parkinson J."/>
            <person name="Shirley M."/>
            <person name="Wan K.L."/>
            <person name="Berriman M."/>
            <person name="Tomley F."/>
            <person name="Pain A."/>
        </authorList>
    </citation>
    <scope>NUCLEOTIDE SEQUENCE [LARGE SCALE GENOMIC DNA]</scope>
    <source>
        <strain evidence="2">Houghton</strain>
    </source>
</reference>
<dbReference type="OrthoDB" id="350804at2759"/>
<evidence type="ECO:0000313" key="3">
    <source>
        <dbReference type="Proteomes" id="UP000030747"/>
    </source>
</evidence>
<dbReference type="GeneID" id="25254844"/>
<gene>
    <name evidence="2" type="ORF">ETH_00028755</name>
</gene>
<dbReference type="VEuPathDB" id="ToxoDB:ETH_00028755"/>
<reference evidence="2" key="2">
    <citation type="submission" date="2013-10" db="EMBL/GenBank/DDBJ databases">
        <authorList>
            <person name="Aslett M."/>
        </authorList>
    </citation>
    <scope>NUCLEOTIDE SEQUENCE [LARGE SCALE GENOMIC DNA]</scope>
    <source>
        <strain evidence="2">Houghton</strain>
    </source>
</reference>
<dbReference type="AlphaFoldDB" id="U6KLB5"/>
<sequence>MVADQRSKPRSHGKGMMRAVATGPNDIPVSLEWGNKLLNTAEGTITSDGHAEGTQRLLETQWESGSASILSEEAPGATTASNRKSADATEDGYRPD</sequence>
<name>U6KLB5_EIMTE</name>
<feature type="region of interest" description="Disordered" evidence="1">
    <location>
        <begin position="1"/>
        <end position="28"/>
    </location>
</feature>
<dbReference type="VEuPathDB" id="ToxoDB:ETH2_1580800"/>
<feature type="compositionally biased region" description="Basic and acidic residues" evidence="1">
    <location>
        <begin position="84"/>
        <end position="96"/>
    </location>
</feature>
<proteinExistence type="predicted"/>
<organism evidence="2 3">
    <name type="scientific">Eimeria tenella</name>
    <name type="common">Coccidian parasite</name>
    <dbReference type="NCBI Taxonomy" id="5802"/>
    <lineage>
        <taxon>Eukaryota</taxon>
        <taxon>Sar</taxon>
        <taxon>Alveolata</taxon>
        <taxon>Apicomplexa</taxon>
        <taxon>Conoidasida</taxon>
        <taxon>Coccidia</taxon>
        <taxon>Eucoccidiorida</taxon>
        <taxon>Eimeriorina</taxon>
        <taxon>Eimeriidae</taxon>
        <taxon>Eimeria</taxon>
    </lineage>
</organism>
<dbReference type="RefSeq" id="XP_013229647.1">
    <property type="nucleotide sequence ID" value="XM_013374193.1"/>
</dbReference>
<accession>U6KLB5</accession>
<evidence type="ECO:0000313" key="2">
    <source>
        <dbReference type="EMBL" id="CDJ38892.1"/>
    </source>
</evidence>
<dbReference type="EMBL" id="HG674134">
    <property type="protein sequence ID" value="CDJ38892.1"/>
    <property type="molecule type" value="Genomic_DNA"/>
</dbReference>
<dbReference type="Proteomes" id="UP000030747">
    <property type="component" value="Unassembled WGS sequence"/>
</dbReference>
<keyword evidence="3" id="KW-1185">Reference proteome</keyword>